<feature type="transmembrane region" description="Helical" evidence="10">
    <location>
        <begin position="251"/>
        <end position="282"/>
    </location>
</feature>
<keyword evidence="4 10" id="KW-0812">Transmembrane</keyword>
<evidence type="ECO:0000256" key="4">
    <source>
        <dbReference type="ARBA" id="ARBA00022692"/>
    </source>
</evidence>
<dbReference type="GO" id="GO:0006078">
    <property type="term" value="P:(1-&gt;6)-beta-D-glucan biosynthetic process"/>
    <property type="evidence" value="ECO:0007669"/>
    <property type="project" value="TreeGrafter"/>
</dbReference>
<evidence type="ECO:0000256" key="6">
    <source>
        <dbReference type="ARBA" id="ARBA00022824"/>
    </source>
</evidence>
<evidence type="ECO:0000256" key="9">
    <source>
        <dbReference type="ARBA" id="ARBA00023316"/>
    </source>
</evidence>
<dbReference type="InterPro" id="IPR046756">
    <property type="entry name" value="VAS1/VOA1_TM"/>
</dbReference>
<keyword evidence="7 10" id="KW-1133">Transmembrane helix</keyword>
<evidence type="ECO:0000256" key="5">
    <source>
        <dbReference type="ARBA" id="ARBA00022729"/>
    </source>
</evidence>
<dbReference type="InterPro" id="IPR037654">
    <property type="entry name" value="Big1"/>
</dbReference>
<reference evidence="13" key="1">
    <citation type="journal article" date="2020" name="Stud. Mycol.">
        <title>101 Dothideomycetes genomes: a test case for predicting lifestyles and emergence of pathogens.</title>
        <authorList>
            <person name="Haridas S."/>
            <person name="Albert R."/>
            <person name="Binder M."/>
            <person name="Bloem J."/>
            <person name="Labutti K."/>
            <person name="Salamov A."/>
            <person name="Andreopoulos B."/>
            <person name="Baker S."/>
            <person name="Barry K."/>
            <person name="Bills G."/>
            <person name="Bluhm B."/>
            <person name="Cannon C."/>
            <person name="Castanera R."/>
            <person name="Culley D."/>
            <person name="Daum C."/>
            <person name="Ezra D."/>
            <person name="Gonzalez J."/>
            <person name="Henrissat B."/>
            <person name="Kuo A."/>
            <person name="Liang C."/>
            <person name="Lipzen A."/>
            <person name="Lutzoni F."/>
            <person name="Magnuson J."/>
            <person name="Mondo S."/>
            <person name="Nolan M."/>
            <person name="Ohm R."/>
            <person name="Pangilinan J."/>
            <person name="Park H.-J."/>
            <person name="Ramirez L."/>
            <person name="Alfaro M."/>
            <person name="Sun H."/>
            <person name="Tritt A."/>
            <person name="Yoshinaga Y."/>
            <person name="Zwiers L.-H."/>
            <person name="Turgeon B."/>
            <person name="Goodwin S."/>
            <person name="Spatafora J."/>
            <person name="Crous P."/>
            <person name="Grigoriev I."/>
        </authorList>
    </citation>
    <scope>NUCLEOTIDE SEQUENCE</scope>
    <source>
        <strain evidence="13">CBS 109.77</strain>
    </source>
</reference>
<dbReference type="OrthoDB" id="9985059at2759"/>
<dbReference type="GO" id="GO:0009272">
    <property type="term" value="P:fungal-type cell wall biogenesis"/>
    <property type="evidence" value="ECO:0007669"/>
    <property type="project" value="TreeGrafter"/>
</dbReference>
<sequence>MAKTLVGALALASLPCALAFLDTSPFFLFSTAKLAIDGRGAAIARATSIVDQVEETLSNCPSKTYLFVQQNGVSAADYLDGLSAPRLGHFMGGKHGDVKSTMAVSEAVGTVDWNAISTYVQAKCGAEMLQVDLSAPTVSPRSEYPPEPLIIYATLSAPLAPRAAVLDTHDYFLEKLIGDLDTQDYTVIYTTTPQTAEQIEASGGQRTYEMDHPFGEAVHMELKRDTAAHTRRDEQDEGGLFERYQYLSPGLFMGITAVIPLLIILYVGLTAITSLEVSYFAFSKEMGPSAQRKQ</sequence>
<proteinExistence type="inferred from homology"/>
<evidence type="ECO:0000256" key="8">
    <source>
        <dbReference type="ARBA" id="ARBA00023136"/>
    </source>
</evidence>
<evidence type="ECO:0000256" key="2">
    <source>
        <dbReference type="ARBA" id="ARBA00008203"/>
    </source>
</evidence>
<evidence type="ECO:0000313" key="13">
    <source>
        <dbReference type="EMBL" id="KAF2793856.1"/>
    </source>
</evidence>
<dbReference type="PANTHER" id="PTHR28285:SF1">
    <property type="entry name" value="PROTEIN BIG1"/>
    <property type="match status" value="1"/>
</dbReference>
<feature type="domain" description="V-type proton ATPase subunit S1/VOA1 transmembrane" evidence="12">
    <location>
        <begin position="245"/>
        <end position="284"/>
    </location>
</feature>
<feature type="signal peptide" evidence="11">
    <location>
        <begin position="1"/>
        <end position="19"/>
    </location>
</feature>
<dbReference type="EMBL" id="MU001912">
    <property type="protein sequence ID" value="KAF2793856.1"/>
    <property type="molecule type" value="Genomic_DNA"/>
</dbReference>
<dbReference type="GO" id="GO:0071555">
    <property type="term" value="P:cell wall organization"/>
    <property type="evidence" value="ECO:0007669"/>
    <property type="project" value="UniProtKB-KW"/>
</dbReference>
<evidence type="ECO:0000256" key="11">
    <source>
        <dbReference type="SAM" id="SignalP"/>
    </source>
</evidence>
<keyword evidence="14" id="KW-1185">Reference proteome</keyword>
<evidence type="ECO:0000256" key="1">
    <source>
        <dbReference type="ARBA" id="ARBA00004115"/>
    </source>
</evidence>
<dbReference type="GO" id="GO:0005789">
    <property type="term" value="C:endoplasmic reticulum membrane"/>
    <property type="evidence" value="ECO:0007669"/>
    <property type="project" value="UniProtKB-SubCell"/>
</dbReference>
<protein>
    <recommendedName>
        <fullName evidence="3">Protein BIG1</fullName>
    </recommendedName>
</protein>
<evidence type="ECO:0000256" key="3">
    <source>
        <dbReference type="ARBA" id="ARBA00022089"/>
    </source>
</evidence>
<dbReference type="Proteomes" id="UP000799757">
    <property type="component" value="Unassembled WGS sequence"/>
</dbReference>
<dbReference type="PANTHER" id="PTHR28285">
    <property type="entry name" value="PROTEIN BIG1"/>
    <property type="match status" value="1"/>
</dbReference>
<accession>A0A6A6XBP6</accession>
<keyword evidence="9" id="KW-0961">Cell wall biogenesis/degradation</keyword>
<keyword evidence="8 10" id="KW-0472">Membrane</keyword>
<gene>
    <name evidence="13" type="ORF">K505DRAFT_325194</name>
</gene>
<feature type="chain" id="PRO_5025340979" description="Protein BIG1" evidence="11">
    <location>
        <begin position="20"/>
        <end position="294"/>
    </location>
</feature>
<comment type="similarity">
    <text evidence="2">Belongs to the BIG1 family.</text>
</comment>
<evidence type="ECO:0000313" key="14">
    <source>
        <dbReference type="Proteomes" id="UP000799757"/>
    </source>
</evidence>
<keyword evidence="6" id="KW-0256">Endoplasmic reticulum</keyword>
<organism evidence="13 14">
    <name type="scientific">Melanomma pulvis-pyrius CBS 109.77</name>
    <dbReference type="NCBI Taxonomy" id="1314802"/>
    <lineage>
        <taxon>Eukaryota</taxon>
        <taxon>Fungi</taxon>
        <taxon>Dikarya</taxon>
        <taxon>Ascomycota</taxon>
        <taxon>Pezizomycotina</taxon>
        <taxon>Dothideomycetes</taxon>
        <taxon>Pleosporomycetidae</taxon>
        <taxon>Pleosporales</taxon>
        <taxon>Melanommataceae</taxon>
        <taxon>Melanomma</taxon>
    </lineage>
</organism>
<dbReference type="AlphaFoldDB" id="A0A6A6XBP6"/>
<keyword evidence="5 11" id="KW-0732">Signal</keyword>
<evidence type="ECO:0000259" key="12">
    <source>
        <dbReference type="Pfam" id="PF20520"/>
    </source>
</evidence>
<evidence type="ECO:0000256" key="10">
    <source>
        <dbReference type="SAM" id="Phobius"/>
    </source>
</evidence>
<comment type="subcellular location">
    <subcellularLocation>
        <location evidence="1">Endoplasmic reticulum membrane</location>
        <topology evidence="1">Single-pass type I membrane protein</topology>
    </subcellularLocation>
</comment>
<dbReference type="Pfam" id="PF20520">
    <property type="entry name" value="Ac45-VOA1_TM"/>
    <property type="match status" value="1"/>
</dbReference>
<evidence type="ECO:0000256" key="7">
    <source>
        <dbReference type="ARBA" id="ARBA00022989"/>
    </source>
</evidence>
<name>A0A6A6XBP6_9PLEO</name>